<sequence length="64" mass="7127">MKLLSSFSLVSKPAIRALSSKFNAGDCHIVTLKDGTVAAWHPQKEFSYKYTQAIDLEAAKKEKK</sequence>
<organism evidence="1 2">
    <name type="scientific">Panagrolaimus sp. ES5</name>
    <dbReference type="NCBI Taxonomy" id="591445"/>
    <lineage>
        <taxon>Eukaryota</taxon>
        <taxon>Metazoa</taxon>
        <taxon>Ecdysozoa</taxon>
        <taxon>Nematoda</taxon>
        <taxon>Chromadorea</taxon>
        <taxon>Rhabditida</taxon>
        <taxon>Tylenchina</taxon>
        <taxon>Panagrolaimomorpha</taxon>
        <taxon>Panagrolaimoidea</taxon>
        <taxon>Panagrolaimidae</taxon>
        <taxon>Panagrolaimus</taxon>
    </lineage>
</organism>
<evidence type="ECO:0000313" key="1">
    <source>
        <dbReference type="Proteomes" id="UP000887579"/>
    </source>
</evidence>
<proteinExistence type="predicted"/>
<accession>A0AC34FYV8</accession>
<dbReference type="WBParaSite" id="ES5_v2.g22683.t1">
    <property type="protein sequence ID" value="ES5_v2.g22683.t1"/>
    <property type="gene ID" value="ES5_v2.g22683"/>
</dbReference>
<evidence type="ECO:0000313" key="2">
    <source>
        <dbReference type="WBParaSite" id="ES5_v2.g22683.t1"/>
    </source>
</evidence>
<reference evidence="2" key="1">
    <citation type="submission" date="2022-11" db="UniProtKB">
        <authorList>
            <consortium name="WormBaseParasite"/>
        </authorList>
    </citation>
    <scope>IDENTIFICATION</scope>
</reference>
<protein>
    <submittedName>
        <fullName evidence="2">Uncharacterized protein</fullName>
    </submittedName>
</protein>
<name>A0AC34FYV8_9BILA</name>
<dbReference type="Proteomes" id="UP000887579">
    <property type="component" value="Unplaced"/>
</dbReference>